<feature type="transmembrane region" description="Helical" evidence="11">
    <location>
        <begin position="325"/>
        <end position="341"/>
    </location>
</feature>
<keyword evidence="6 11" id="KW-0812">Transmembrane</keyword>
<evidence type="ECO:0000313" key="13">
    <source>
        <dbReference type="Proteomes" id="UP000549113"/>
    </source>
</evidence>
<dbReference type="GO" id="GO:0005886">
    <property type="term" value="C:plasma membrane"/>
    <property type="evidence" value="ECO:0007669"/>
    <property type="project" value="UniProtKB-SubCell"/>
</dbReference>
<evidence type="ECO:0000256" key="6">
    <source>
        <dbReference type="ARBA" id="ARBA00022692"/>
    </source>
</evidence>
<feature type="transmembrane region" description="Helical" evidence="11">
    <location>
        <begin position="59"/>
        <end position="79"/>
    </location>
</feature>
<accession>A0AA40VKJ1</accession>
<evidence type="ECO:0000256" key="7">
    <source>
        <dbReference type="ARBA" id="ARBA00022989"/>
    </source>
</evidence>
<dbReference type="RefSeq" id="WP_183498383.1">
    <property type="nucleotide sequence ID" value="NZ_BAABCO010000003.1"/>
</dbReference>
<keyword evidence="4" id="KW-0997">Cell inner membrane</keyword>
<keyword evidence="7 11" id="KW-1133">Transmembrane helix</keyword>
<dbReference type="InterPro" id="IPR001851">
    <property type="entry name" value="ABC_transp_permease"/>
</dbReference>
<dbReference type="Pfam" id="PF02653">
    <property type="entry name" value="BPD_transp_2"/>
    <property type="match status" value="1"/>
</dbReference>
<evidence type="ECO:0000256" key="8">
    <source>
        <dbReference type="ARBA" id="ARBA00023136"/>
    </source>
</evidence>
<comment type="subcellular location">
    <subcellularLocation>
        <location evidence="1">Cell membrane</location>
        <topology evidence="1">Multi-pass membrane protein</topology>
    </subcellularLocation>
</comment>
<comment type="function">
    <text evidence="9">Part of the binding-protein-dependent transport system for D-xylose. Probably responsible for the translocation of the substrate across the membrane.</text>
</comment>
<evidence type="ECO:0000256" key="10">
    <source>
        <dbReference type="ARBA" id="ARBA00035686"/>
    </source>
</evidence>
<keyword evidence="5 12" id="KW-0762">Sugar transport</keyword>
<dbReference type="PANTHER" id="PTHR32196:SF32">
    <property type="entry name" value="XYLOSE TRANSPORT SYSTEM PERMEASE PROTEIN XYLH"/>
    <property type="match status" value="1"/>
</dbReference>
<feature type="transmembrane region" description="Helical" evidence="11">
    <location>
        <begin position="108"/>
        <end position="128"/>
    </location>
</feature>
<evidence type="ECO:0000256" key="11">
    <source>
        <dbReference type="SAM" id="Phobius"/>
    </source>
</evidence>
<dbReference type="GO" id="GO:0022857">
    <property type="term" value="F:transmembrane transporter activity"/>
    <property type="evidence" value="ECO:0007669"/>
    <property type="project" value="InterPro"/>
</dbReference>
<dbReference type="Proteomes" id="UP000549113">
    <property type="component" value="Unassembled WGS sequence"/>
</dbReference>
<evidence type="ECO:0000256" key="5">
    <source>
        <dbReference type="ARBA" id="ARBA00022597"/>
    </source>
</evidence>
<dbReference type="AlphaFoldDB" id="A0AA40VKJ1"/>
<comment type="caution">
    <text evidence="12">The sequence shown here is derived from an EMBL/GenBank/DDBJ whole genome shotgun (WGS) entry which is preliminary data.</text>
</comment>
<evidence type="ECO:0000313" key="12">
    <source>
        <dbReference type="EMBL" id="MBB4138614.1"/>
    </source>
</evidence>
<gene>
    <name evidence="12" type="ORF">BKA10_000408</name>
</gene>
<evidence type="ECO:0000256" key="2">
    <source>
        <dbReference type="ARBA" id="ARBA00022448"/>
    </source>
</evidence>
<evidence type="ECO:0000256" key="4">
    <source>
        <dbReference type="ARBA" id="ARBA00022519"/>
    </source>
</evidence>
<organism evidence="12 13">
    <name type="scientific">Microbacterium invictum</name>
    <dbReference type="NCBI Taxonomy" id="515415"/>
    <lineage>
        <taxon>Bacteria</taxon>
        <taxon>Bacillati</taxon>
        <taxon>Actinomycetota</taxon>
        <taxon>Actinomycetes</taxon>
        <taxon>Micrococcales</taxon>
        <taxon>Microbacteriaceae</taxon>
        <taxon>Microbacterium</taxon>
    </lineage>
</organism>
<reference evidence="12 13" key="1">
    <citation type="submission" date="2020-08" db="EMBL/GenBank/DDBJ databases">
        <title>Sequencing the genomes of 1000 actinobacteria strains.</title>
        <authorList>
            <person name="Klenk H.-P."/>
        </authorList>
    </citation>
    <scope>NUCLEOTIDE SEQUENCE [LARGE SCALE GENOMIC DNA]</scope>
    <source>
        <strain evidence="12 13">DSM 19600</strain>
    </source>
</reference>
<keyword evidence="3" id="KW-1003">Cell membrane</keyword>
<feature type="transmembrane region" description="Helical" evidence="11">
    <location>
        <begin position="348"/>
        <end position="367"/>
    </location>
</feature>
<feature type="transmembrane region" description="Helical" evidence="11">
    <location>
        <begin position="219"/>
        <end position="237"/>
    </location>
</feature>
<feature type="transmembrane region" description="Helical" evidence="11">
    <location>
        <begin position="135"/>
        <end position="157"/>
    </location>
</feature>
<keyword evidence="2" id="KW-0813">Transport</keyword>
<dbReference type="CDD" id="cd06579">
    <property type="entry name" value="TM_PBP1_transp_AraH_like"/>
    <property type="match status" value="1"/>
</dbReference>
<keyword evidence="8 11" id="KW-0472">Membrane</keyword>
<sequence>MSIDDLEREGVGGTAARVWARVRGGDLGPLPVILGLAVIWTVFQILNPVFLSSRNLVDLTMQCAAIGTMALGIVLVLLLGEIDLSVGSVSGLAAAILAVSFVQLQWPLVLAIVAALVAGCLVGVLYGILCTRLGLPSFVITLAGLLGFLGLQLWVLGDAGSINLPFDSWLVQFAQHLFLPPWAAYLVVAAGMAAYAWSLVRRARRRAAANLDSQSYRSIALRTGLLLVLLLIAAWYLNQSRGVGVMFLVFLLLVVLAHLALTRTRWGRAVYAVGGSVEAARRAGIRVDRIYLSVFALCSTLAACGGIFAAARLAAANQSSGAGDTHLNAIAAAVIGGASLFGGRGTAFAALLGVIVIQSISSGLTLLNLDSAIQFMVTGVVLVLAVTVDSLSRRSRAASGRA</sequence>
<keyword evidence="13" id="KW-1185">Reference proteome</keyword>
<feature type="transmembrane region" description="Helical" evidence="11">
    <location>
        <begin position="27"/>
        <end position="47"/>
    </location>
</feature>
<evidence type="ECO:0000256" key="1">
    <source>
        <dbReference type="ARBA" id="ARBA00004651"/>
    </source>
</evidence>
<evidence type="ECO:0000256" key="9">
    <source>
        <dbReference type="ARBA" id="ARBA00035611"/>
    </source>
</evidence>
<dbReference type="EMBL" id="JACIFH010000001">
    <property type="protein sequence ID" value="MBB4138614.1"/>
    <property type="molecule type" value="Genomic_DNA"/>
</dbReference>
<evidence type="ECO:0000256" key="3">
    <source>
        <dbReference type="ARBA" id="ARBA00022475"/>
    </source>
</evidence>
<proteinExistence type="predicted"/>
<dbReference type="PANTHER" id="PTHR32196">
    <property type="entry name" value="ABC TRANSPORTER PERMEASE PROTEIN YPHD-RELATED-RELATED"/>
    <property type="match status" value="1"/>
</dbReference>
<feature type="transmembrane region" description="Helical" evidence="11">
    <location>
        <begin position="177"/>
        <end position="198"/>
    </location>
</feature>
<protein>
    <recommendedName>
        <fullName evidence="10">Xylose transport system permease protein XylH</fullName>
    </recommendedName>
</protein>
<name>A0AA40VKJ1_9MICO</name>
<feature type="transmembrane region" description="Helical" evidence="11">
    <location>
        <begin position="290"/>
        <end position="313"/>
    </location>
</feature>
<feature type="transmembrane region" description="Helical" evidence="11">
    <location>
        <begin position="373"/>
        <end position="391"/>
    </location>
</feature>
<feature type="transmembrane region" description="Helical" evidence="11">
    <location>
        <begin position="243"/>
        <end position="261"/>
    </location>
</feature>